<evidence type="ECO:0000259" key="7">
    <source>
        <dbReference type="SMART" id="SM00829"/>
    </source>
</evidence>
<comment type="similarity">
    <text evidence="2 6">Belongs to the zinc-containing alcohol dehydrogenase family.</text>
</comment>
<dbReference type="PROSITE" id="PS00059">
    <property type="entry name" value="ADH_ZINC"/>
    <property type="match status" value="1"/>
</dbReference>
<comment type="cofactor">
    <cofactor evidence="1 6">
        <name>Zn(2+)</name>
        <dbReference type="ChEBI" id="CHEBI:29105"/>
    </cofactor>
</comment>
<evidence type="ECO:0000256" key="4">
    <source>
        <dbReference type="ARBA" id="ARBA00022833"/>
    </source>
</evidence>
<dbReference type="Proteomes" id="UP000813461">
    <property type="component" value="Unassembled WGS sequence"/>
</dbReference>
<reference evidence="8" key="1">
    <citation type="journal article" date="2021" name="Nat. Commun.">
        <title>Genetic determinants of endophytism in the Arabidopsis root mycobiome.</title>
        <authorList>
            <person name="Mesny F."/>
            <person name="Miyauchi S."/>
            <person name="Thiergart T."/>
            <person name="Pickel B."/>
            <person name="Atanasova L."/>
            <person name="Karlsson M."/>
            <person name="Huettel B."/>
            <person name="Barry K.W."/>
            <person name="Haridas S."/>
            <person name="Chen C."/>
            <person name="Bauer D."/>
            <person name="Andreopoulos W."/>
            <person name="Pangilinan J."/>
            <person name="LaButti K."/>
            <person name="Riley R."/>
            <person name="Lipzen A."/>
            <person name="Clum A."/>
            <person name="Drula E."/>
            <person name="Henrissat B."/>
            <person name="Kohler A."/>
            <person name="Grigoriev I.V."/>
            <person name="Martin F.M."/>
            <person name="Hacquard S."/>
        </authorList>
    </citation>
    <scope>NUCLEOTIDE SEQUENCE</scope>
    <source>
        <strain evidence="8">MPI-SDFR-AT-0120</strain>
    </source>
</reference>
<dbReference type="Pfam" id="PF08240">
    <property type="entry name" value="ADH_N"/>
    <property type="match status" value="1"/>
</dbReference>
<feature type="domain" description="Enoyl reductase (ER)" evidence="7">
    <location>
        <begin position="12"/>
        <end position="375"/>
    </location>
</feature>
<evidence type="ECO:0000256" key="2">
    <source>
        <dbReference type="ARBA" id="ARBA00008072"/>
    </source>
</evidence>
<comment type="caution">
    <text evidence="8">The sequence shown here is derived from an EMBL/GenBank/DDBJ whole genome shotgun (WGS) entry which is preliminary data.</text>
</comment>
<dbReference type="InterPro" id="IPR013154">
    <property type="entry name" value="ADH-like_N"/>
</dbReference>
<evidence type="ECO:0000313" key="8">
    <source>
        <dbReference type="EMBL" id="KAH7090452.1"/>
    </source>
</evidence>
<accession>A0A8K0RCP8</accession>
<evidence type="ECO:0000313" key="9">
    <source>
        <dbReference type="Proteomes" id="UP000813461"/>
    </source>
</evidence>
<protein>
    <submittedName>
        <fullName evidence="8">Alcohol dehydrogenase</fullName>
    </submittedName>
</protein>
<evidence type="ECO:0000256" key="1">
    <source>
        <dbReference type="ARBA" id="ARBA00001947"/>
    </source>
</evidence>
<dbReference type="PANTHER" id="PTHR43350">
    <property type="entry name" value="NAD-DEPENDENT ALCOHOL DEHYDROGENASE"/>
    <property type="match status" value="1"/>
</dbReference>
<dbReference type="GO" id="GO:0016491">
    <property type="term" value="F:oxidoreductase activity"/>
    <property type="evidence" value="ECO:0007669"/>
    <property type="project" value="UniProtKB-KW"/>
</dbReference>
<evidence type="ECO:0000256" key="3">
    <source>
        <dbReference type="ARBA" id="ARBA00022723"/>
    </source>
</evidence>
<dbReference type="Gene3D" id="3.90.180.10">
    <property type="entry name" value="Medium-chain alcohol dehydrogenases, catalytic domain"/>
    <property type="match status" value="1"/>
</dbReference>
<keyword evidence="3 6" id="KW-0479">Metal-binding</keyword>
<dbReference type="PANTHER" id="PTHR43350:SF2">
    <property type="entry name" value="GROES-LIKE ZINC-BINDING ALCOHOL DEHYDROGENASE FAMILY PROTEIN"/>
    <property type="match status" value="1"/>
</dbReference>
<dbReference type="CDD" id="cd08278">
    <property type="entry name" value="benzyl_alcohol_DH"/>
    <property type="match status" value="1"/>
</dbReference>
<dbReference type="Pfam" id="PF00107">
    <property type="entry name" value="ADH_zinc_N"/>
    <property type="match status" value="1"/>
</dbReference>
<organism evidence="8 9">
    <name type="scientific">Paraphoma chrysanthemicola</name>
    <dbReference type="NCBI Taxonomy" id="798071"/>
    <lineage>
        <taxon>Eukaryota</taxon>
        <taxon>Fungi</taxon>
        <taxon>Dikarya</taxon>
        <taxon>Ascomycota</taxon>
        <taxon>Pezizomycotina</taxon>
        <taxon>Dothideomycetes</taxon>
        <taxon>Pleosporomycetidae</taxon>
        <taxon>Pleosporales</taxon>
        <taxon>Pleosporineae</taxon>
        <taxon>Phaeosphaeriaceae</taxon>
        <taxon>Paraphoma</taxon>
    </lineage>
</organism>
<dbReference type="SUPFAM" id="SSF50129">
    <property type="entry name" value="GroES-like"/>
    <property type="match status" value="1"/>
</dbReference>
<evidence type="ECO:0000256" key="5">
    <source>
        <dbReference type="ARBA" id="ARBA00023002"/>
    </source>
</evidence>
<evidence type="ECO:0000256" key="6">
    <source>
        <dbReference type="RuleBase" id="RU361277"/>
    </source>
</evidence>
<name>A0A8K0RCP8_9PLEO</name>
<dbReference type="OrthoDB" id="1560166at2759"/>
<keyword evidence="5" id="KW-0560">Oxidoreductase</keyword>
<dbReference type="AlphaFoldDB" id="A0A8K0RCP8"/>
<gene>
    <name evidence="8" type="ORF">FB567DRAFT_546650</name>
</gene>
<dbReference type="Gene3D" id="3.40.50.720">
    <property type="entry name" value="NAD(P)-binding Rossmann-like Domain"/>
    <property type="match status" value="1"/>
</dbReference>
<sequence length="376" mass="40429">MSKSYPALVAYEPNPKPNWKVETVKIVRAPNEKELKIRMVATGICHTDIVLAGISGPPGLEFPRIFGHEGAGIVEEVGTGVTAAKVGDPVLLSYKFCGECELCFDHQEPYCLKWNELNISSVPRVFENEQGQTVGAGFFQQSSFAGASIVNEGAVVNVKDLLRDAEELKLLAPLGCGFLTGSGAVLNVARPTPNDVVMVLGMGGVGLAALMTAHMLGCKTIIAVDRVASRLDMAKELGATMILNTNVPGYDLTAEARRAVGERRITHVIDTTAHPAVIAAALAALGKRGRFIQLGAPGLDAELKIGFSDFFTNGKTFENVYLGNTTGQEHIPKMIQWYHEGKFPIDKLVKYFPVKDALQGLHGMESGTAIKPIIVW</sequence>
<dbReference type="InterPro" id="IPR002328">
    <property type="entry name" value="ADH_Zn_CS"/>
</dbReference>
<dbReference type="InterPro" id="IPR036291">
    <property type="entry name" value="NAD(P)-bd_dom_sf"/>
</dbReference>
<dbReference type="SUPFAM" id="SSF51735">
    <property type="entry name" value="NAD(P)-binding Rossmann-fold domains"/>
    <property type="match status" value="1"/>
</dbReference>
<dbReference type="GO" id="GO:0008270">
    <property type="term" value="F:zinc ion binding"/>
    <property type="evidence" value="ECO:0007669"/>
    <property type="project" value="InterPro"/>
</dbReference>
<keyword evidence="9" id="KW-1185">Reference proteome</keyword>
<dbReference type="SMART" id="SM00829">
    <property type="entry name" value="PKS_ER"/>
    <property type="match status" value="1"/>
</dbReference>
<dbReference type="InterPro" id="IPR011032">
    <property type="entry name" value="GroES-like_sf"/>
</dbReference>
<dbReference type="InterPro" id="IPR020843">
    <property type="entry name" value="ER"/>
</dbReference>
<dbReference type="InterPro" id="IPR013149">
    <property type="entry name" value="ADH-like_C"/>
</dbReference>
<proteinExistence type="inferred from homology"/>
<dbReference type="EMBL" id="JAGMVJ010000005">
    <property type="protein sequence ID" value="KAH7090452.1"/>
    <property type="molecule type" value="Genomic_DNA"/>
</dbReference>
<keyword evidence="4 6" id="KW-0862">Zinc</keyword>